<dbReference type="EMBL" id="PP938272">
    <property type="protein sequence ID" value="XCA48756.1"/>
    <property type="molecule type" value="Genomic_DNA"/>
</dbReference>
<name>A0AAU7YQY9_9CAUD</name>
<protein>
    <recommendedName>
        <fullName evidence="2">Transcriptional regulator</fullName>
    </recommendedName>
</protein>
<sequence length="52" mass="6068">MDGIEKAREFNEIAKSIHLTQKQKQDYVDSLTEKEMRNILKAVTTVWVSKSE</sequence>
<accession>A0AAU7YQY9</accession>
<evidence type="ECO:0008006" key="2">
    <source>
        <dbReference type="Google" id="ProtNLM"/>
    </source>
</evidence>
<reference evidence="1" key="1">
    <citation type="submission" date="2024-06" db="EMBL/GenBank/DDBJ databases">
        <authorList>
            <person name="Guo B."/>
        </authorList>
    </citation>
    <scope>NUCLEOTIDE SEQUENCE</scope>
</reference>
<gene>
    <name evidence="1" type="ORF">PMBFJFDG_00037</name>
</gene>
<proteinExistence type="predicted"/>
<organism evidence="1">
    <name type="scientific">Bacillus phage PHBA67-T</name>
    <dbReference type="NCBI Taxonomy" id="3233536"/>
    <lineage>
        <taxon>Viruses</taxon>
        <taxon>Duplodnaviria</taxon>
        <taxon>Heunggongvirae</taxon>
        <taxon>Uroviricota</taxon>
        <taxon>Caudoviricetes</taxon>
    </lineage>
</organism>
<evidence type="ECO:0000313" key="1">
    <source>
        <dbReference type="EMBL" id="XCA48756.1"/>
    </source>
</evidence>